<dbReference type="KEGG" id="vbl:L21SP4_01211"/>
<reference evidence="13 14" key="2">
    <citation type="journal article" date="2016" name="ISME J.">
        <title>Characterization of the first cultured representative of Verrucomicrobia subdivision 5 indicates the proposal of a novel phylum.</title>
        <authorList>
            <person name="Spring S."/>
            <person name="Bunk B."/>
            <person name="Sproer C."/>
            <person name="Schumann P."/>
            <person name="Rohde M."/>
            <person name="Tindall B.J."/>
            <person name="Klenk H.P."/>
        </authorList>
    </citation>
    <scope>NUCLEOTIDE SEQUENCE [LARGE SCALE GENOMIC DNA]</scope>
    <source>
        <strain evidence="13 14">L21-Fru-AB</strain>
    </source>
</reference>
<feature type="domain" description="Peptidase M48" evidence="12">
    <location>
        <begin position="110"/>
        <end position="332"/>
    </location>
</feature>
<gene>
    <name evidence="13" type="primary">htpX_1</name>
    <name evidence="13" type="ORF">L21SP4_01211</name>
</gene>
<evidence type="ECO:0000259" key="12">
    <source>
        <dbReference type="Pfam" id="PF01435"/>
    </source>
</evidence>
<dbReference type="InterPro" id="IPR050083">
    <property type="entry name" value="HtpX_protease"/>
</dbReference>
<keyword evidence="6 13" id="KW-0378">Hydrolase</keyword>
<evidence type="ECO:0000256" key="9">
    <source>
        <dbReference type="ARBA" id="ARBA00023049"/>
    </source>
</evidence>
<dbReference type="STRING" id="1307763.L21SP4_01211"/>
<keyword evidence="7" id="KW-0862">Zinc</keyword>
<dbReference type="Gene3D" id="3.30.2010.10">
    <property type="entry name" value="Metalloproteases ('zincins'), catalytic domain"/>
    <property type="match status" value="1"/>
</dbReference>
<evidence type="ECO:0000256" key="2">
    <source>
        <dbReference type="ARBA" id="ARBA00022475"/>
    </source>
</evidence>
<reference evidence="14" key="1">
    <citation type="submission" date="2015-02" db="EMBL/GenBank/DDBJ databases">
        <title>Description and complete genome sequence of the first cultured representative of the subdivision 5 of the Verrucomicrobia phylum.</title>
        <authorList>
            <person name="Spring S."/>
            <person name="Bunk B."/>
            <person name="Sproer C."/>
            <person name="Klenk H.-P."/>
        </authorList>
    </citation>
    <scope>NUCLEOTIDE SEQUENCE [LARGE SCALE GENOMIC DNA]</scope>
    <source>
        <strain evidence="14">L21-Fru-AB</strain>
    </source>
</reference>
<keyword evidence="10 11" id="KW-0472">Membrane</keyword>
<evidence type="ECO:0000256" key="5">
    <source>
        <dbReference type="ARBA" id="ARBA00022723"/>
    </source>
</evidence>
<organism evidence="13 14">
    <name type="scientific">Kiritimatiella glycovorans</name>
    <dbReference type="NCBI Taxonomy" id="1307763"/>
    <lineage>
        <taxon>Bacteria</taxon>
        <taxon>Pseudomonadati</taxon>
        <taxon>Kiritimatiellota</taxon>
        <taxon>Kiritimatiellia</taxon>
        <taxon>Kiritimatiellales</taxon>
        <taxon>Kiritimatiellaceae</taxon>
        <taxon>Kiritimatiella</taxon>
    </lineage>
</organism>
<keyword evidence="3 13" id="KW-0645">Protease</keyword>
<dbReference type="Pfam" id="PF01435">
    <property type="entry name" value="Peptidase_M48"/>
    <property type="match status" value="1"/>
</dbReference>
<keyword evidence="5" id="KW-0479">Metal-binding</keyword>
<evidence type="ECO:0000256" key="1">
    <source>
        <dbReference type="ARBA" id="ARBA00001947"/>
    </source>
</evidence>
<dbReference type="Proteomes" id="UP000035268">
    <property type="component" value="Chromosome"/>
</dbReference>
<accession>A0A0G3EJZ9</accession>
<evidence type="ECO:0000256" key="7">
    <source>
        <dbReference type="ARBA" id="ARBA00022833"/>
    </source>
</evidence>
<evidence type="ECO:0000256" key="11">
    <source>
        <dbReference type="SAM" id="Phobius"/>
    </source>
</evidence>
<feature type="transmembrane region" description="Helical" evidence="11">
    <location>
        <begin position="21"/>
        <end position="43"/>
    </location>
</feature>
<dbReference type="GO" id="GO:0006508">
    <property type="term" value="P:proteolysis"/>
    <property type="evidence" value="ECO:0007669"/>
    <property type="project" value="UniProtKB-KW"/>
</dbReference>
<name>A0A0G3EJZ9_9BACT</name>
<keyword evidence="2" id="KW-1003">Cell membrane</keyword>
<dbReference type="OrthoDB" id="15218at2"/>
<proteinExistence type="predicted"/>
<dbReference type="SUPFAM" id="SSF158682">
    <property type="entry name" value="TerB-like"/>
    <property type="match status" value="1"/>
</dbReference>
<dbReference type="RefSeq" id="WP_052881789.1">
    <property type="nucleotide sequence ID" value="NZ_CP010904.1"/>
</dbReference>
<evidence type="ECO:0000256" key="8">
    <source>
        <dbReference type="ARBA" id="ARBA00022989"/>
    </source>
</evidence>
<keyword evidence="4 11" id="KW-0812">Transmembrane</keyword>
<protein>
    <submittedName>
        <fullName evidence="13">Putative protease HtpX</fullName>
        <ecNumber evidence="13">3.4.24.-</ecNumber>
    </submittedName>
</protein>
<evidence type="ECO:0000256" key="6">
    <source>
        <dbReference type="ARBA" id="ARBA00022801"/>
    </source>
</evidence>
<keyword evidence="14" id="KW-1185">Reference proteome</keyword>
<feature type="transmembrane region" description="Helical" evidence="11">
    <location>
        <begin position="226"/>
        <end position="251"/>
    </location>
</feature>
<sequence length="649" mass="70044">MDFFQFQEDARRRSGLLVGCYLAAMALIITAVYAAFTLVLYFALSGEQDHASTVRWTWWNPELFLGVTGITLLIVLAGTAYKIVQLSRGGAAVATMLGGREVRPDTNDPNERKLRHVVEEMAIASGTPVPEIYVLDQEPGINAFAAGFKTGDAVVAVTRGAITHLDRGELQGVIGHEFSHILNGDMRLNLRLTGVLHGILVIGLIGVFILRSLVFARGRSRKDARVIMAAAVAGATLAAIGFIGVFFGRIIKSAISRQREHLADSSAIQFTRNPDGLAGALKKIGGASYGSRVDHAHAEEASHFFFANGLSSRMAGLLSTHPPLAERIRKIDPSFDGVFPEVQVESAPSYVEGVSGLAGEIAQEKQRAKLAVAPAAMVYGVGTPRPEHVEYARELIASLPESLSAAAREPFGARAVLYALLLNDESGARDKQMDRLARHADPAVFEETRRLADAAASLEAEHRLPLADLAIASLKELSPAQFRDFRDNIRHLIHADEAVDLFEYTLSRMILRHLKPKFEKVEKRTVKWHGIRPLLPDIAALLSCLACWGADSREDAEAAFETAAGQLKEDGLDMAAPDQCGLDPLDRALDRLRLAAPPIKKRVLAACIACVAADGTVTHEEAELLRAVADSLECPVPPLLPGESLNGAG</sequence>
<dbReference type="PANTHER" id="PTHR43221:SF2">
    <property type="entry name" value="PROTEASE HTPX HOMOLOG"/>
    <property type="match status" value="1"/>
</dbReference>
<dbReference type="InterPro" id="IPR029024">
    <property type="entry name" value="TerB-like"/>
</dbReference>
<dbReference type="PATRIC" id="fig|1609981.3.peg.1259"/>
<dbReference type="GO" id="GO:0004222">
    <property type="term" value="F:metalloendopeptidase activity"/>
    <property type="evidence" value="ECO:0007669"/>
    <property type="project" value="InterPro"/>
</dbReference>
<dbReference type="PANTHER" id="PTHR43221">
    <property type="entry name" value="PROTEASE HTPX"/>
    <property type="match status" value="1"/>
</dbReference>
<keyword evidence="8 11" id="KW-1133">Transmembrane helix</keyword>
<feature type="transmembrane region" description="Helical" evidence="11">
    <location>
        <begin position="195"/>
        <end position="214"/>
    </location>
</feature>
<evidence type="ECO:0000256" key="3">
    <source>
        <dbReference type="ARBA" id="ARBA00022670"/>
    </source>
</evidence>
<feature type="transmembrane region" description="Helical" evidence="11">
    <location>
        <begin position="63"/>
        <end position="81"/>
    </location>
</feature>
<keyword evidence="9" id="KW-0482">Metalloprotease</keyword>
<dbReference type="EMBL" id="CP010904">
    <property type="protein sequence ID" value="AKJ64459.1"/>
    <property type="molecule type" value="Genomic_DNA"/>
</dbReference>
<dbReference type="AlphaFoldDB" id="A0A0G3EJZ9"/>
<evidence type="ECO:0000256" key="10">
    <source>
        <dbReference type="ARBA" id="ARBA00023136"/>
    </source>
</evidence>
<dbReference type="CDD" id="cd07340">
    <property type="entry name" value="M48B_Htpx_like"/>
    <property type="match status" value="1"/>
</dbReference>
<evidence type="ECO:0000256" key="4">
    <source>
        <dbReference type="ARBA" id="ARBA00022692"/>
    </source>
</evidence>
<evidence type="ECO:0000313" key="14">
    <source>
        <dbReference type="Proteomes" id="UP000035268"/>
    </source>
</evidence>
<dbReference type="GO" id="GO:0046872">
    <property type="term" value="F:metal ion binding"/>
    <property type="evidence" value="ECO:0007669"/>
    <property type="project" value="UniProtKB-KW"/>
</dbReference>
<dbReference type="InterPro" id="IPR001915">
    <property type="entry name" value="Peptidase_M48"/>
</dbReference>
<evidence type="ECO:0000313" key="13">
    <source>
        <dbReference type="EMBL" id="AKJ64459.1"/>
    </source>
</evidence>
<comment type="cofactor">
    <cofactor evidence="1">
        <name>Zn(2+)</name>
        <dbReference type="ChEBI" id="CHEBI:29105"/>
    </cofactor>
</comment>
<dbReference type="EC" id="3.4.24.-" evidence="13"/>